<gene>
    <name evidence="3" type="ORF">PCOR1329_LOCUS7672</name>
</gene>
<keyword evidence="4" id="KW-1185">Reference proteome</keyword>
<feature type="compositionally biased region" description="Basic and acidic residues" evidence="1">
    <location>
        <begin position="92"/>
        <end position="107"/>
    </location>
</feature>
<comment type="caution">
    <text evidence="3">The sequence shown here is derived from an EMBL/GenBank/DDBJ whole genome shotgun (WGS) entry which is preliminary data.</text>
</comment>
<reference evidence="3" key="1">
    <citation type="submission" date="2023-10" db="EMBL/GenBank/DDBJ databases">
        <authorList>
            <person name="Chen Y."/>
            <person name="Shah S."/>
            <person name="Dougan E. K."/>
            <person name="Thang M."/>
            <person name="Chan C."/>
        </authorList>
    </citation>
    <scope>NUCLEOTIDE SEQUENCE [LARGE SCALE GENOMIC DNA]</scope>
</reference>
<accession>A0ABN9Q0K4</accession>
<sequence>MMVRLSPTQTGDVICNSSFETLRRPDPIGTTTFSQFASFTIPDEEITNGEQKRDMYLDIGFVVSLVLGFSGLAAPAAFMLYEHRCHKDVHAEVRPIKRPASEPESSRIGHSQPDA</sequence>
<feature type="transmembrane region" description="Helical" evidence="2">
    <location>
        <begin position="59"/>
        <end position="81"/>
    </location>
</feature>
<evidence type="ECO:0008006" key="5">
    <source>
        <dbReference type="Google" id="ProtNLM"/>
    </source>
</evidence>
<feature type="region of interest" description="Disordered" evidence="1">
    <location>
        <begin position="92"/>
        <end position="115"/>
    </location>
</feature>
<organism evidence="3 4">
    <name type="scientific">Prorocentrum cordatum</name>
    <dbReference type="NCBI Taxonomy" id="2364126"/>
    <lineage>
        <taxon>Eukaryota</taxon>
        <taxon>Sar</taxon>
        <taxon>Alveolata</taxon>
        <taxon>Dinophyceae</taxon>
        <taxon>Prorocentrales</taxon>
        <taxon>Prorocentraceae</taxon>
        <taxon>Prorocentrum</taxon>
    </lineage>
</organism>
<keyword evidence="2" id="KW-0812">Transmembrane</keyword>
<keyword evidence="2" id="KW-1133">Transmembrane helix</keyword>
<dbReference type="Proteomes" id="UP001189429">
    <property type="component" value="Unassembled WGS sequence"/>
</dbReference>
<protein>
    <recommendedName>
        <fullName evidence="5">Transmembrane 9 superfamily member</fullName>
    </recommendedName>
</protein>
<evidence type="ECO:0000256" key="1">
    <source>
        <dbReference type="SAM" id="MobiDB-lite"/>
    </source>
</evidence>
<dbReference type="EMBL" id="CAUYUJ010002091">
    <property type="protein sequence ID" value="CAK0799136.1"/>
    <property type="molecule type" value="Genomic_DNA"/>
</dbReference>
<evidence type="ECO:0000256" key="2">
    <source>
        <dbReference type="SAM" id="Phobius"/>
    </source>
</evidence>
<evidence type="ECO:0000313" key="4">
    <source>
        <dbReference type="Proteomes" id="UP001189429"/>
    </source>
</evidence>
<evidence type="ECO:0000313" key="3">
    <source>
        <dbReference type="EMBL" id="CAK0799136.1"/>
    </source>
</evidence>
<name>A0ABN9Q0K4_9DINO</name>
<proteinExistence type="predicted"/>
<keyword evidence="2" id="KW-0472">Membrane</keyword>